<dbReference type="NCBIfam" id="TIGR00083">
    <property type="entry name" value="ribF"/>
    <property type="match status" value="1"/>
</dbReference>
<evidence type="ECO:0000256" key="12">
    <source>
        <dbReference type="ARBA" id="ARBA00023268"/>
    </source>
</evidence>
<comment type="function">
    <text evidence="1">Catalyzes the phosphorylation of riboflavin to FMN followed by the adenylation of FMN to FAD.</text>
</comment>
<dbReference type="Pfam" id="PF01687">
    <property type="entry name" value="Flavokinase"/>
    <property type="match status" value="1"/>
</dbReference>
<dbReference type="Proteomes" id="UP000823964">
    <property type="component" value="Unassembled WGS sequence"/>
</dbReference>
<dbReference type="InterPro" id="IPR023468">
    <property type="entry name" value="Riboflavin_kinase"/>
</dbReference>
<keyword evidence="12" id="KW-0511">Multifunctional enzyme</keyword>
<dbReference type="InterPro" id="IPR002606">
    <property type="entry name" value="Riboflavin_kinase_bac"/>
</dbReference>
<reference evidence="17" key="2">
    <citation type="submission" date="2021-04" db="EMBL/GenBank/DDBJ databases">
        <authorList>
            <person name="Gilroy R."/>
        </authorList>
    </citation>
    <scope>NUCLEOTIDE SEQUENCE</scope>
    <source>
        <strain evidence="17">14975</strain>
    </source>
</reference>
<dbReference type="GO" id="GO:0003919">
    <property type="term" value="F:FMN adenylyltransferase activity"/>
    <property type="evidence" value="ECO:0007669"/>
    <property type="project" value="UniProtKB-UniRule"/>
</dbReference>
<dbReference type="GO" id="GO:0005524">
    <property type="term" value="F:ATP binding"/>
    <property type="evidence" value="ECO:0007669"/>
    <property type="project" value="UniProtKB-UniRule"/>
</dbReference>
<keyword evidence="10 15" id="KW-0274">FAD</keyword>
<evidence type="ECO:0000256" key="10">
    <source>
        <dbReference type="ARBA" id="ARBA00022827"/>
    </source>
</evidence>
<evidence type="ECO:0000256" key="14">
    <source>
        <dbReference type="ARBA" id="ARBA00049494"/>
    </source>
</evidence>
<name>A0A9D1VC72_9BACT</name>
<comment type="pathway">
    <text evidence="2 15">Cofactor biosynthesis; FAD biosynthesis; FAD from FMN: step 1/1.</text>
</comment>
<dbReference type="GO" id="GO:0008531">
    <property type="term" value="F:riboflavin kinase activity"/>
    <property type="evidence" value="ECO:0007669"/>
    <property type="project" value="UniProtKB-UniRule"/>
</dbReference>
<dbReference type="PANTHER" id="PTHR22749:SF6">
    <property type="entry name" value="RIBOFLAVIN KINASE"/>
    <property type="match status" value="1"/>
</dbReference>
<dbReference type="AlphaFoldDB" id="A0A9D1VC72"/>
<dbReference type="Pfam" id="PF06574">
    <property type="entry name" value="FAD_syn"/>
    <property type="match status" value="1"/>
</dbReference>
<evidence type="ECO:0000256" key="3">
    <source>
        <dbReference type="ARBA" id="ARBA00005201"/>
    </source>
</evidence>
<gene>
    <name evidence="17" type="primary">ribF</name>
    <name evidence="17" type="ORF">H9862_05790</name>
</gene>
<dbReference type="PANTHER" id="PTHR22749">
    <property type="entry name" value="RIBOFLAVIN KINASE/FMN ADENYLYLTRANSFERASE"/>
    <property type="match status" value="1"/>
</dbReference>
<evidence type="ECO:0000256" key="7">
    <source>
        <dbReference type="ARBA" id="ARBA00022695"/>
    </source>
</evidence>
<evidence type="ECO:0000256" key="5">
    <source>
        <dbReference type="ARBA" id="ARBA00022643"/>
    </source>
</evidence>
<evidence type="ECO:0000256" key="4">
    <source>
        <dbReference type="ARBA" id="ARBA00022630"/>
    </source>
</evidence>
<sequence>MQILHSTADLRRLHRPIHWAMGFFDGVHRGHAAVIRSAASPGALRGVLTFEQHPLTLLNPAAAPKLLTPDAAFKAKRIASLGADLLLLLPFTRELADTEAGTFLRELAAACPIAGISVGANWHFGKGGRGNTEFLRRAAAELRFTPCINELLSQEGDIICSSRIRERLAAGDLERVGCMLGYPFTICGRVEHGQQLARRLGFPTANIALSTVAALPPYGVYEVSCEHRGQQLRGIANLGLRPTIREDTKIVRLETHFLGGYSGDLYGEQLTISLRRFLRPETPFRSIDALRQQIAQDIASL</sequence>
<dbReference type="GO" id="GO:0009398">
    <property type="term" value="P:FMN biosynthetic process"/>
    <property type="evidence" value="ECO:0007669"/>
    <property type="project" value="UniProtKB-UniRule"/>
</dbReference>
<keyword evidence="9 15" id="KW-0418">Kinase</keyword>
<dbReference type="SUPFAM" id="SSF52374">
    <property type="entry name" value="Nucleotidylyl transferase"/>
    <property type="match status" value="1"/>
</dbReference>
<evidence type="ECO:0000256" key="11">
    <source>
        <dbReference type="ARBA" id="ARBA00022840"/>
    </source>
</evidence>
<dbReference type="CDD" id="cd02064">
    <property type="entry name" value="FAD_synthetase_N"/>
    <property type="match status" value="1"/>
</dbReference>
<dbReference type="EC" id="2.7.1.26" evidence="15"/>
<evidence type="ECO:0000256" key="1">
    <source>
        <dbReference type="ARBA" id="ARBA00002121"/>
    </source>
</evidence>
<evidence type="ECO:0000256" key="8">
    <source>
        <dbReference type="ARBA" id="ARBA00022741"/>
    </source>
</evidence>
<comment type="pathway">
    <text evidence="3 15">Cofactor biosynthesis; FMN biosynthesis; FMN from riboflavin (ATP route): step 1/1.</text>
</comment>
<dbReference type="Gene3D" id="2.40.30.30">
    <property type="entry name" value="Riboflavin kinase-like"/>
    <property type="match status" value="1"/>
</dbReference>
<evidence type="ECO:0000259" key="16">
    <source>
        <dbReference type="SMART" id="SM00904"/>
    </source>
</evidence>
<keyword evidence="6 15" id="KW-0808">Transferase</keyword>
<dbReference type="GO" id="GO:0006747">
    <property type="term" value="P:FAD biosynthetic process"/>
    <property type="evidence" value="ECO:0007669"/>
    <property type="project" value="UniProtKB-UniRule"/>
</dbReference>
<comment type="similarity">
    <text evidence="15">Belongs to the ribF family.</text>
</comment>
<dbReference type="PIRSF" id="PIRSF004491">
    <property type="entry name" value="FAD_Synth"/>
    <property type="match status" value="1"/>
</dbReference>
<dbReference type="InterPro" id="IPR015865">
    <property type="entry name" value="Riboflavin_kinase_bac/euk"/>
</dbReference>
<dbReference type="SMART" id="SM00904">
    <property type="entry name" value="Flavokinase"/>
    <property type="match status" value="1"/>
</dbReference>
<dbReference type="Gene3D" id="3.40.50.620">
    <property type="entry name" value="HUPs"/>
    <property type="match status" value="1"/>
</dbReference>
<keyword evidence="5 15" id="KW-0288">FMN</keyword>
<evidence type="ECO:0000313" key="18">
    <source>
        <dbReference type="Proteomes" id="UP000823964"/>
    </source>
</evidence>
<dbReference type="GO" id="GO:0009231">
    <property type="term" value="P:riboflavin biosynthetic process"/>
    <property type="evidence" value="ECO:0007669"/>
    <property type="project" value="InterPro"/>
</dbReference>
<keyword evidence="8 15" id="KW-0547">Nucleotide-binding</keyword>
<feature type="domain" description="Riboflavin kinase" evidence="16">
    <location>
        <begin position="179"/>
        <end position="299"/>
    </location>
</feature>
<comment type="caution">
    <text evidence="17">The sequence shown here is derived from an EMBL/GenBank/DDBJ whole genome shotgun (WGS) entry which is preliminary data.</text>
</comment>
<dbReference type="InterPro" id="IPR014729">
    <property type="entry name" value="Rossmann-like_a/b/a_fold"/>
</dbReference>
<dbReference type="EMBL" id="DXFQ01000102">
    <property type="protein sequence ID" value="HIX20099.1"/>
    <property type="molecule type" value="Genomic_DNA"/>
</dbReference>
<dbReference type="EC" id="2.7.7.2" evidence="15"/>
<keyword evidence="7 15" id="KW-0548">Nucleotidyltransferase</keyword>
<dbReference type="SUPFAM" id="SSF82114">
    <property type="entry name" value="Riboflavin kinase-like"/>
    <property type="match status" value="1"/>
</dbReference>
<evidence type="ECO:0000256" key="9">
    <source>
        <dbReference type="ARBA" id="ARBA00022777"/>
    </source>
</evidence>
<evidence type="ECO:0000256" key="13">
    <source>
        <dbReference type="ARBA" id="ARBA00047880"/>
    </source>
</evidence>
<dbReference type="InterPro" id="IPR015864">
    <property type="entry name" value="FAD_synthase"/>
</dbReference>
<evidence type="ECO:0000256" key="15">
    <source>
        <dbReference type="PIRNR" id="PIRNR004491"/>
    </source>
</evidence>
<reference evidence="17" key="1">
    <citation type="journal article" date="2021" name="PeerJ">
        <title>Extensive microbial diversity within the chicken gut microbiome revealed by metagenomics and culture.</title>
        <authorList>
            <person name="Gilroy R."/>
            <person name="Ravi A."/>
            <person name="Getino M."/>
            <person name="Pursley I."/>
            <person name="Horton D.L."/>
            <person name="Alikhan N.F."/>
            <person name="Baker D."/>
            <person name="Gharbi K."/>
            <person name="Hall N."/>
            <person name="Watson M."/>
            <person name="Adriaenssens E.M."/>
            <person name="Foster-Nyarko E."/>
            <person name="Jarju S."/>
            <person name="Secka A."/>
            <person name="Antonio M."/>
            <person name="Oren A."/>
            <person name="Chaudhuri R.R."/>
            <person name="La Ragione R."/>
            <person name="Hildebrand F."/>
            <person name="Pallen M.J."/>
        </authorList>
    </citation>
    <scope>NUCLEOTIDE SEQUENCE</scope>
    <source>
        <strain evidence="17">14975</strain>
    </source>
</reference>
<keyword evidence="11 15" id="KW-0067">ATP-binding</keyword>
<organism evidence="17 18">
    <name type="scientific">Candidatus Akkermansia intestinigallinarum</name>
    <dbReference type="NCBI Taxonomy" id="2838431"/>
    <lineage>
        <taxon>Bacteria</taxon>
        <taxon>Pseudomonadati</taxon>
        <taxon>Verrucomicrobiota</taxon>
        <taxon>Verrucomicrobiia</taxon>
        <taxon>Verrucomicrobiales</taxon>
        <taxon>Akkermansiaceae</taxon>
        <taxon>Akkermansia</taxon>
    </lineage>
</organism>
<keyword evidence="4 15" id="KW-0285">Flavoprotein</keyword>
<dbReference type="InterPro" id="IPR023465">
    <property type="entry name" value="Riboflavin_kinase_dom_sf"/>
</dbReference>
<proteinExistence type="inferred from homology"/>
<comment type="catalytic activity">
    <reaction evidence="13 15">
        <text>riboflavin + ATP = FMN + ADP + H(+)</text>
        <dbReference type="Rhea" id="RHEA:14357"/>
        <dbReference type="ChEBI" id="CHEBI:15378"/>
        <dbReference type="ChEBI" id="CHEBI:30616"/>
        <dbReference type="ChEBI" id="CHEBI:57986"/>
        <dbReference type="ChEBI" id="CHEBI:58210"/>
        <dbReference type="ChEBI" id="CHEBI:456216"/>
        <dbReference type="EC" id="2.7.1.26"/>
    </reaction>
</comment>
<comment type="catalytic activity">
    <reaction evidence="14 15">
        <text>FMN + ATP + H(+) = FAD + diphosphate</text>
        <dbReference type="Rhea" id="RHEA:17237"/>
        <dbReference type="ChEBI" id="CHEBI:15378"/>
        <dbReference type="ChEBI" id="CHEBI:30616"/>
        <dbReference type="ChEBI" id="CHEBI:33019"/>
        <dbReference type="ChEBI" id="CHEBI:57692"/>
        <dbReference type="ChEBI" id="CHEBI:58210"/>
        <dbReference type="EC" id="2.7.7.2"/>
    </reaction>
</comment>
<protein>
    <recommendedName>
        <fullName evidence="15">Riboflavin biosynthesis protein</fullName>
    </recommendedName>
    <domain>
        <recommendedName>
            <fullName evidence="15">Riboflavin kinase</fullName>
            <ecNumber evidence="15">2.7.1.26</ecNumber>
        </recommendedName>
        <alternativeName>
            <fullName evidence="15">Flavokinase</fullName>
        </alternativeName>
    </domain>
    <domain>
        <recommendedName>
            <fullName evidence="15">FMN adenylyltransferase</fullName>
            <ecNumber evidence="15">2.7.7.2</ecNumber>
        </recommendedName>
        <alternativeName>
            <fullName evidence="15">FAD pyrophosphorylase</fullName>
        </alternativeName>
        <alternativeName>
            <fullName evidence="15">FAD synthase</fullName>
        </alternativeName>
    </domain>
</protein>
<accession>A0A9D1VC72</accession>
<evidence type="ECO:0000256" key="6">
    <source>
        <dbReference type="ARBA" id="ARBA00022679"/>
    </source>
</evidence>
<evidence type="ECO:0000313" key="17">
    <source>
        <dbReference type="EMBL" id="HIX20099.1"/>
    </source>
</evidence>
<evidence type="ECO:0000256" key="2">
    <source>
        <dbReference type="ARBA" id="ARBA00004726"/>
    </source>
</evidence>